<dbReference type="InterPro" id="IPR036249">
    <property type="entry name" value="Thioredoxin-like_sf"/>
</dbReference>
<dbReference type="InterPro" id="IPR002109">
    <property type="entry name" value="Glutaredoxin"/>
</dbReference>
<name>A0A0R0M4C8_9MICR</name>
<proteinExistence type="predicted"/>
<dbReference type="GO" id="GO:0016491">
    <property type="term" value="F:oxidoreductase activity"/>
    <property type="evidence" value="ECO:0007669"/>
    <property type="project" value="UniProtKB-ARBA"/>
</dbReference>
<organism evidence="2 3">
    <name type="scientific">Pseudoloma neurophilia</name>
    <dbReference type="NCBI Taxonomy" id="146866"/>
    <lineage>
        <taxon>Eukaryota</taxon>
        <taxon>Fungi</taxon>
        <taxon>Fungi incertae sedis</taxon>
        <taxon>Microsporidia</taxon>
        <taxon>Pseudoloma</taxon>
    </lineage>
</organism>
<dbReference type="Gene3D" id="3.40.30.10">
    <property type="entry name" value="Glutaredoxin"/>
    <property type="match status" value="1"/>
</dbReference>
<gene>
    <name evidence="2" type="ORF">M153_1238000268</name>
</gene>
<evidence type="ECO:0000259" key="1">
    <source>
        <dbReference type="Pfam" id="PF00462"/>
    </source>
</evidence>
<comment type="caution">
    <text evidence="2">The sequence shown here is derived from an EMBL/GenBank/DDBJ whole genome shotgun (WGS) entry which is preliminary data.</text>
</comment>
<dbReference type="Pfam" id="PF00462">
    <property type="entry name" value="Glutaredoxin"/>
    <property type="match status" value="1"/>
</dbReference>
<sequence length="145" mass="17280">MFSNDTLKTSKLTDKTKYGFPLKDIDKNLNKILNKDWIVFGRRTCPFTRKAMALLDHEQEDYLFVDKENDMKEAYENLKDTLNHDTIPLIIREGKFLGGYTQLLEFFHKKDSEVSEWEKQSPKDQMAINYYKDVVEALRKRDLEF</sequence>
<dbReference type="AlphaFoldDB" id="A0A0R0M4C8"/>
<dbReference type="CDD" id="cd02066">
    <property type="entry name" value="GRX_family"/>
    <property type="match status" value="1"/>
</dbReference>
<reference evidence="2 3" key="1">
    <citation type="submission" date="2015-07" db="EMBL/GenBank/DDBJ databases">
        <title>The genome of Pseudoloma neurophilia, a relevant intracellular parasite of the zebrafish.</title>
        <authorList>
            <person name="Ndikumana S."/>
            <person name="Pelin A."/>
            <person name="Sanders J."/>
            <person name="Corradi N."/>
        </authorList>
    </citation>
    <scope>NUCLEOTIDE SEQUENCE [LARGE SCALE GENOMIC DNA]</scope>
    <source>
        <strain evidence="2 3">MK1</strain>
    </source>
</reference>
<evidence type="ECO:0000313" key="2">
    <source>
        <dbReference type="EMBL" id="KRH93243.1"/>
    </source>
</evidence>
<evidence type="ECO:0000313" key="3">
    <source>
        <dbReference type="Proteomes" id="UP000051530"/>
    </source>
</evidence>
<dbReference type="PROSITE" id="PS51354">
    <property type="entry name" value="GLUTAREDOXIN_2"/>
    <property type="match status" value="1"/>
</dbReference>
<dbReference type="Proteomes" id="UP000051530">
    <property type="component" value="Unassembled WGS sequence"/>
</dbReference>
<dbReference type="VEuPathDB" id="MicrosporidiaDB:M153_1238000268"/>
<dbReference type="EMBL" id="LGUB01000421">
    <property type="protein sequence ID" value="KRH93243.1"/>
    <property type="molecule type" value="Genomic_DNA"/>
</dbReference>
<dbReference type="SUPFAM" id="SSF52833">
    <property type="entry name" value="Thioredoxin-like"/>
    <property type="match status" value="1"/>
</dbReference>
<feature type="domain" description="Glutaredoxin" evidence="1">
    <location>
        <begin position="39"/>
        <end position="96"/>
    </location>
</feature>
<protein>
    <submittedName>
        <fullName evidence="2">Glutaredoxin</fullName>
    </submittedName>
</protein>
<dbReference type="OrthoDB" id="418495at2759"/>
<accession>A0A0R0M4C8</accession>
<keyword evidence="3" id="KW-1185">Reference proteome</keyword>